<dbReference type="InterPro" id="IPR010328">
    <property type="entry name" value="DUF928"/>
</dbReference>
<proteinExistence type="predicted"/>
<dbReference type="Proteomes" id="UP000757435">
    <property type="component" value="Unassembled WGS sequence"/>
</dbReference>
<reference evidence="2" key="2">
    <citation type="journal article" date="2022" name="Microbiol. Resour. Announc.">
        <title>Metagenome Sequencing to Explore Phylogenomics of Terrestrial Cyanobacteria.</title>
        <authorList>
            <person name="Ward R.D."/>
            <person name="Stajich J.E."/>
            <person name="Johansen J.R."/>
            <person name="Huntemann M."/>
            <person name="Clum A."/>
            <person name="Foster B."/>
            <person name="Foster B."/>
            <person name="Roux S."/>
            <person name="Palaniappan K."/>
            <person name="Varghese N."/>
            <person name="Mukherjee S."/>
            <person name="Reddy T.B.K."/>
            <person name="Daum C."/>
            <person name="Copeland A."/>
            <person name="Chen I.A."/>
            <person name="Ivanova N.N."/>
            <person name="Kyrpides N.C."/>
            <person name="Shapiro N."/>
            <person name="Eloe-Fadrosh E.A."/>
            <person name="Pietrasiak N."/>
        </authorList>
    </citation>
    <scope>NUCLEOTIDE SEQUENCE</scope>
    <source>
        <strain evidence="2">UHER 2000/2452</strain>
    </source>
</reference>
<reference evidence="2" key="1">
    <citation type="submission" date="2021-05" db="EMBL/GenBank/DDBJ databases">
        <authorList>
            <person name="Pietrasiak N."/>
            <person name="Ward R."/>
            <person name="Stajich J.E."/>
            <person name="Kurbessoian T."/>
        </authorList>
    </citation>
    <scope>NUCLEOTIDE SEQUENCE</scope>
    <source>
        <strain evidence="2">UHER 2000/2452</strain>
    </source>
</reference>
<sequence length="255" mass="27927">MVYKKISLLGIALWLGLNSWTSNWTSGWADEITSGTMSPQMQMSPLQISQLPPPPWTPPPNRTRAGGSLSDAKACTSSTENLLAIVPTENPVVTTLAHPTVLFYVPYGASDVQSGEFSVLVGPNEMTRLYRARFKLPSSPGIVSVKLPETADTALTLGKSYHWYFKLYCTGNTTSKADLQVDGWIQRVEATPERDRQIQAGTPEVWYDALAKLADHISAMPQNAQLRERWRSLLTIAGAADAVQKPIVGEVVTEP</sequence>
<evidence type="ECO:0000313" key="3">
    <source>
        <dbReference type="Proteomes" id="UP000757435"/>
    </source>
</evidence>
<feature type="region of interest" description="Disordered" evidence="1">
    <location>
        <begin position="45"/>
        <end position="72"/>
    </location>
</feature>
<protein>
    <submittedName>
        <fullName evidence="2">DUF928 domain-containing protein</fullName>
    </submittedName>
</protein>
<name>A0A951QGC8_9CYAN</name>
<evidence type="ECO:0000256" key="1">
    <source>
        <dbReference type="SAM" id="MobiDB-lite"/>
    </source>
</evidence>
<dbReference type="Pfam" id="PF06051">
    <property type="entry name" value="DUF928"/>
    <property type="match status" value="1"/>
</dbReference>
<gene>
    <name evidence="2" type="ORF">KME15_26785</name>
</gene>
<evidence type="ECO:0000313" key="2">
    <source>
        <dbReference type="EMBL" id="MBW4662275.1"/>
    </source>
</evidence>
<organism evidence="2 3">
    <name type="scientific">Drouetiella hepatica Uher 2000/2452</name>
    <dbReference type="NCBI Taxonomy" id="904376"/>
    <lineage>
        <taxon>Bacteria</taxon>
        <taxon>Bacillati</taxon>
        <taxon>Cyanobacteriota</taxon>
        <taxon>Cyanophyceae</taxon>
        <taxon>Oculatellales</taxon>
        <taxon>Oculatellaceae</taxon>
        <taxon>Drouetiella</taxon>
    </lineage>
</organism>
<dbReference type="EMBL" id="JAHHHD010000066">
    <property type="protein sequence ID" value="MBW4662275.1"/>
    <property type="molecule type" value="Genomic_DNA"/>
</dbReference>
<accession>A0A951QGC8</accession>
<dbReference type="AlphaFoldDB" id="A0A951QGC8"/>
<comment type="caution">
    <text evidence="2">The sequence shown here is derived from an EMBL/GenBank/DDBJ whole genome shotgun (WGS) entry which is preliminary data.</text>
</comment>
<feature type="compositionally biased region" description="Pro residues" evidence="1">
    <location>
        <begin position="51"/>
        <end position="61"/>
    </location>
</feature>